<gene>
    <name evidence="1" type="primary">orf108</name>
</gene>
<accession>A0A386AXQ2</accession>
<dbReference type="EMBL" id="MH591089">
    <property type="protein sequence ID" value="AYC64137.1"/>
    <property type="molecule type" value="Genomic_DNA"/>
</dbReference>
<name>A0A386AXQ2_9CHLO</name>
<organism evidence="1">
    <name type="scientific">Johnson-sea-linkia profunda</name>
    <dbReference type="NCBI Taxonomy" id="575876"/>
    <lineage>
        <taxon>Eukaryota</taxon>
        <taxon>Viridiplantae</taxon>
        <taxon>Chlorophyta</taxon>
        <taxon>core chlorophytes</taxon>
        <taxon>Ulvophyceae</taxon>
        <taxon>TCBD clade</taxon>
        <taxon>Bryopsidales</taxon>
        <taxon>Halimedineae</taxon>
        <taxon>Halimedaceae</taxon>
        <taxon>Rhipileae</taxon>
        <taxon>Johnson-sea-linkia</taxon>
    </lineage>
</organism>
<evidence type="ECO:0000313" key="1">
    <source>
        <dbReference type="EMBL" id="AYC64137.1"/>
    </source>
</evidence>
<geneLocation type="chloroplast" evidence="1"/>
<keyword evidence="1" id="KW-0934">Plastid</keyword>
<keyword evidence="1" id="KW-0150">Chloroplast</keyword>
<protein>
    <submittedName>
        <fullName evidence="1">Uncharacterized protein</fullName>
    </submittedName>
</protein>
<sequence>MLVKSSKKIFELNSRRMRSIRRRALRTLILNTEFSRNFFLEFLIHGQCAVLKTCYKNHYDCLITNNTNTVGNLRRSLLGKDREEIKGRARLLMWTLGSETPERENREG</sequence>
<proteinExistence type="predicted"/>
<reference evidence="1" key="2">
    <citation type="journal article" date="2019" name="Mol. Phylogenet. Evol.">
        <title>Reassessment of the classification of bryopsidales (chlorophyta) based on chloroplast phylogenomic analyses.</title>
        <authorList>
            <person name="Cremen M.C."/>
            <person name="Leliaert F."/>
            <person name="West J."/>
            <person name="Lam D.W."/>
            <person name="Shimada S."/>
            <person name="Lopez-Bautista J.M."/>
            <person name="Verbruggen H."/>
        </authorList>
    </citation>
    <scope>NUCLEOTIDE SEQUENCE</scope>
</reference>
<dbReference type="AlphaFoldDB" id="A0A386AXQ2"/>
<reference evidence="1" key="1">
    <citation type="submission" date="2018-07" db="EMBL/GenBank/DDBJ databases">
        <authorList>
            <person name="Quirk P.G."/>
            <person name="Krulwich T.A."/>
        </authorList>
    </citation>
    <scope>NUCLEOTIDE SEQUENCE</scope>
</reference>